<accession>A0A0J0YPT5</accession>
<dbReference type="UniPathway" id="UPA00251">
    <property type="reaction ID" value="UER00324"/>
</dbReference>
<keyword evidence="17" id="KW-1185">Reference proteome</keyword>
<keyword evidence="8 14" id="KW-0479">Metal-binding</keyword>
<comment type="caution">
    <text evidence="16">The sequence shown here is derived from an EMBL/GenBank/DDBJ whole genome shotgun (WGS) entry which is preliminary data.</text>
</comment>
<dbReference type="STRING" id="1470200.PL75_09730"/>
<gene>
    <name evidence="16" type="ORF">PL75_09730</name>
</gene>
<comment type="subcellular location">
    <subcellularLocation>
        <location evidence="1 14">Cell membrane</location>
        <topology evidence="1 14">Multi-pass membrane protein</topology>
    </subcellularLocation>
</comment>
<comment type="cofactor">
    <cofactor evidence="14 15">
        <name>heme b</name>
        <dbReference type="ChEBI" id="CHEBI:60344"/>
    </cofactor>
    <text evidence="14 15">Binds 1 heme b (iron(II)-protoporphyrin IX) group per subunit.</text>
</comment>
<evidence type="ECO:0000256" key="13">
    <source>
        <dbReference type="ARBA" id="ARBA00048390"/>
    </source>
</evidence>
<evidence type="ECO:0000256" key="15">
    <source>
        <dbReference type="PIRNR" id="PIRNR004638"/>
    </source>
</evidence>
<sequence length="140" mass="16603">MYPWFKLLHVFFIIAWFAGLFYLPRIYVNLAQVEAGNRGEYQRLLGMAERLFKFMTPLGIGAVLFGFAIPFVTGWWGSGWVHTKVTLSVILLGYHFYCYRLLVDFKENRNRYSHKWYRVFNEIPVVVMALALYLVIFKPF</sequence>
<evidence type="ECO:0000256" key="10">
    <source>
        <dbReference type="ARBA" id="ARBA00023002"/>
    </source>
</evidence>
<evidence type="ECO:0000256" key="1">
    <source>
        <dbReference type="ARBA" id="ARBA00004651"/>
    </source>
</evidence>
<dbReference type="Pfam" id="PF03653">
    <property type="entry name" value="UPF0093"/>
    <property type="match status" value="1"/>
</dbReference>
<evidence type="ECO:0000256" key="11">
    <source>
        <dbReference type="ARBA" id="ARBA00023004"/>
    </source>
</evidence>
<feature type="binding site" description="axial binding residue" evidence="14">
    <location>
        <position position="9"/>
    </location>
    <ligand>
        <name>heme</name>
        <dbReference type="ChEBI" id="CHEBI:30413"/>
    </ligand>
    <ligandPart>
        <name>Fe</name>
        <dbReference type="ChEBI" id="CHEBI:18248"/>
    </ligandPart>
</feature>
<protein>
    <recommendedName>
        <fullName evidence="4 14">Protoporphyrinogen IX oxidase</fullName>
        <shortName evidence="14">PPO</shortName>
        <ecNumber evidence="14 15">1.3.99.-</ecNumber>
    </recommendedName>
</protein>
<reference evidence="16 17" key="1">
    <citation type="submission" date="2014-11" db="EMBL/GenBank/DDBJ databases">
        <title>Genome of a novel goose pathogen.</title>
        <authorList>
            <person name="Hansen C.M."/>
            <person name="Hueffer K."/>
            <person name="Choi S.C."/>
        </authorList>
    </citation>
    <scope>NUCLEOTIDE SEQUENCE [LARGE SCALE GENOMIC DNA]</scope>
    <source>
        <strain evidence="16 17">KH1503</strain>
    </source>
</reference>
<evidence type="ECO:0000256" key="8">
    <source>
        <dbReference type="ARBA" id="ARBA00022723"/>
    </source>
</evidence>
<evidence type="ECO:0000256" key="2">
    <source>
        <dbReference type="ARBA" id="ARBA00005073"/>
    </source>
</evidence>
<keyword evidence="10 14" id="KW-0560">Oxidoreductase</keyword>
<dbReference type="PIRSF" id="PIRSF004638">
    <property type="entry name" value="UCP004638"/>
    <property type="match status" value="1"/>
</dbReference>
<evidence type="ECO:0000313" key="17">
    <source>
        <dbReference type="Proteomes" id="UP000036027"/>
    </source>
</evidence>
<comment type="catalytic activity">
    <reaction evidence="13 14 15">
        <text>protoporphyrinogen IX + 3 A = protoporphyrin IX + 3 AH2</text>
        <dbReference type="Rhea" id="RHEA:62000"/>
        <dbReference type="ChEBI" id="CHEBI:13193"/>
        <dbReference type="ChEBI" id="CHEBI:17499"/>
        <dbReference type="ChEBI" id="CHEBI:57306"/>
        <dbReference type="ChEBI" id="CHEBI:57307"/>
    </reaction>
</comment>
<name>A0A0J0YPT5_9NEIS</name>
<evidence type="ECO:0000256" key="12">
    <source>
        <dbReference type="ARBA" id="ARBA00023136"/>
    </source>
</evidence>
<keyword evidence="9 14" id="KW-1133">Transmembrane helix</keyword>
<dbReference type="EC" id="1.3.99.-" evidence="14 15"/>
<dbReference type="AlphaFoldDB" id="A0A0J0YPT5"/>
<comment type="pathway">
    <text evidence="2 14 15">Porphyrin-containing compound metabolism; protoporphyrin-IX biosynthesis; protoporphyrin-IX from protoporphyrinogen-IX: step 1/1.</text>
</comment>
<comment type="similarity">
    <text evidence="3 14 15">Belongs to the HemJ family.</text>
</comment>
<feature type="transmembrane region" description="Helical" evidence="14">
    <location>
        <begin position="79"/>
        <end position="98"/>
    </location>
</feature>
<evidence type="ECO:0000256" key="6">
    <source>
        <dbReference type="ARBA" id="ARBA00022617"/>
    </source>
</evidence>
<dbReference type="GO" id="GO:0046872">
    <property type="term" value="F:metal ion binding"/>
    <property type="evidence" value="ECO:0007669"/>
    <property type="project" value="UniProtKB-UniRule"/>
</dbReference>
<organism evidence="16 17">
    <name type="scientific">Neisseria arctica</name>
    <dbReference type="NCBI Taxonomy" id="1470200"/>
    <lineage>
        <taxon>Bacteria</taxon>
        <taxon>Pseudomonadati</taxon>
        <taxon>Pseudomonadota</taxon>
        <taxon>Betaproteobacteria</taxon>
        <taxon>Neisseriales</taxon>
        <taxon>Neisseriaceae</taxon>
        <taxon>Neisseria</taxon>
    </lineage>
</organism>
<feature type="binding site" description="axial binding residue" evidence="14">
    <location>
        <position position="84"/>
    </location>
    <ligand>
        <name>heme</name>
        <dbReference type="ChEBI" id="CHEBI:30413"/>
    </ligand>
    <ligandPart>
        <name>Fe</name>
        <dbReference type="ChEBI" id="CHEBI:18248"/>
    </ligandPart>
</feature>
<keyword evidence="7 14" id="KW-0812">Transmembrane</keyword>
<feature type="transmembrane region" description="Helical" evidence="14">
    <location>
        <begin position="6"/>
        <end position="30"/>
    </location>
</feature>
<dbReference type="Proteomes" id="UP000036027">
    <property type="component" value="Unassembled WGS sequence"/>
</dbReference>
<evidence type="ECO:0000256" key="14">
    <source>
        <dbReference type="HAMAP-Rule" id="MF_02239"/>
    </source>
</evidence>
<keyword evidence="5 14" id="KW-1003">Cell membrane</keyword>
<feature type="transmembrane region" description="Helical" evidence="14">
    <location>
        <begin position="51"/>
        <end position="73"/>
    </location>
</feature>
<dbReference type="PANTHER" id="PTHR40255">
    <property type="entry name" value="UPF0093 MEMBRANE PROTEIN SLR1790"/>
    <property type="match status" value="1"/>
</dbReference>
<dbReference type="HAMAP" id="MF_02239">
    <property type="entry name" value="HemJ"/>
    <property type="match status" value="1"/>
</dbReference>
<evidence type="ECO:0000256" key="7">
    <source>
        <dbReference type="ARBA" id="ARBA00022692"/>
    </source>
</evidence>
<dbReference type="RefSeq" id="WP_047761744.1">
    <property type="nucleotide sequence ID" value="NZ_CP091510.1"/>
</dbReference>
<comment type="subunit">
    <text evidence="14">Homodimer.</text>
</comment>
<dbReference type="InterPro" id="IPR005265">
    <property type="entry name" value="HemJ-like"/>
</dbReference>
<keyword evidence="12 14" id="KW-0472">Membrane</keyword>
<evidence type="ECO:0000256" key="3">
    <source>
        <dbReference type="ARBA" id="ARBA00006501"/>
    </source>
</evidence>
<dbReference type="OrthoDB" id="9800824at2"/>
<comment type="function">
    <text evidence="14 15">Catalyzes the oxidation of protoporphyrinogen IX to protoporphyrin IX.</text>
</comment>
<keyword evidence="11 14" id="KW-0408">Iron</keyword>
<evidence type="ECO:0000256" key="9">
    <source>
        <dbReference type="ARBA" id="ARBA00022989"/>
    </source>
</evidence>
<keyword evidence="6 14" id="KW-0349">Heme</keyword>
<dbReference type="GO" id="GO:0070818">
    <property type="term" value="F:protoporphyrinogen oxidase activity"/>
    <property type="evidence" value="ECO:0007669"/>
    <property type="project" value="UniProtKB-UniRule"/>
</dbReference>
<dbReference type="EMBL" id="JTDO01000019">
    <property type="protein sequence ID" value="KLT72139.1"/>
    <property type="molecule type" value="Genomic_DNA"/>
</dbReference>
<dbReference type="GO" id="GO:0006782">
    <property type="term" value="P:protoporphyrinogen IX biosynthetic process"/>
    <property type="evidence" value="ECO:0007669"/>
    <property type="project" value="UniProtKB-UniRule"/>
</dbReference>
<evidence type="ECO:0000313" key="16">
    <source>
        <dbReference type="EMBL" id="KLT72139.1"/>
    </source>
</evidence>
<evidence type="ECO:0000256" key="4">
    <source>
        <dbReference type="ARBA" id="ARBA00017504"/>
    </source>
</evidence>
<dbReference type="GO" id="GO:0005886">
    <property type="term" value="C:plasma membrane"/>
    <property type="evidence" value="ECO:0007669"/>
    <property type="project" value="UniProtKB-SubCell"/>
</dbReference>
<evidence type="ECO:0000256" key="5">
    <source>
        <dbReference type="ARBA" id="ARBA00022475"/>
    </source>
</evidence>
<dbReference type="PANTHER" id="PTHR40255:SF1">
    <property type="entry name" value="PROTOPORPHYRINOGEN IX OXIDASE"/>
    <property type="match status" value="1"/>
</dbReference>
<dbReference type="PATRIC" id="fig|1470200.3.peg.961"/>
<proteinExistence type="inferred from homology"/>
<feature type="transmembrane region" description="Helical" evidence="14">
    <location>
        <begin position="119"/>
        <end position="137"/>
    </location>
</feature>